<gene>
    <name evidence="3" type="ORF">HJC23_011933</name>
</gene>
<accession>A0ABD3QQW0</accession>
<keyword evidence="2" id="KW-1133">Transmembrane helix</keyword>
<reference evidence="3 4" key="1">
    <citation type="journal article" date="2020" name="G3 (Bethesda)">
        <title>Improved Reference Genome for Cyclotella cryptica CCMP332, a Model for Cell Wall Morphogenesis, Salinity Adaptation, and Lipid Production in Diatoms (Bacillariophyta).</title>
        <authorList>
            <person name="Roberts W.R."/>
            <person name="Downey K.M."/>
            <person name="Ruck E.C."/>
            <person name="Traller J.C."/>
            <person name="Alverson A.J."/>
        </authorList>
    </citation>
    <scope>NUCLEOTIDE SEQUENCE [LARGE SCALE GENOMIC DNA]</scope>
    <source>
        <strain evidence="3 4">CCMP332</strain>
    </source>
</reference>
<feature type="compositionally biased region" description="Low complexity" evidence="1">
    <location>
        <begin position="24"/>
        <end position="36"/>
    </location>
</feature>
<evidence type="ECO:0000256" key="1">
    <source>
        <dbReference type="SAM" id="MobiDB-lite"/>
    </source>
</evidence>
<evidence type="ECO:0000313" key="3">
    <source>
        <dbReference type="EMBL" id="KAL3802609.1"/>
    </source>
</evidence>
<evidence type="ECO:0000256" key="2">
    <source>
        <dbReference type="SAM" id="Phobius"/>
    </source>
</evidence>
<dbReference type="EMBL" id="JABMIG020000018">
    <property type="protein sequence ID" value="KAL3802609.1"/>
    <property type="molecule type" value="Genomic_DNA"/>
</dbReference>
<feature type="transmembrane region" description="Helical" evidence="2">
    <location>
        <begin position="59"/>
        <end position="77"/>
    </location>
</feature>
<keyword evidence="4" id="KW-1185">Reference proteome</keyword>
<dbReference type="Proteomes" id="UP001516023">
    <property type="component" value="Unassembled WGS sequence"/>
</dbReference>
<feature type="region of interest" description="Disordered" evidence="1">
    <location>
        <begin position="1"/>
        <end position="43"/>
    </location>
</feature>
<evidence type="ECO:0000313" key="4">
    <source>
        <dbReference type="Proteomes" id="UP001516023"/>
    </source>
</evidence>
<feature type="region of interest" description="Disordered" evidence="1">
    <location>
        <begin position="164"/>
        <end position="186"/>
    </location>
</feature>
<keyword evidence="2" id="KW-0472">Membrane</keyword>
<keyword evidence="2" id="KW-0812">Transmembrane</keyword>
<name>A0ABD3QQW0_9STRA</name>
<proteinExistence type="predicted"/>
<organism evidence="3 4">
    <name type="scientific">Cyclotella cryptica</name>
    <dbReference type="NCBI Taxonomy" id="29204"/>
    <lineage>
        <taxon>Eukaryota</taxon>
        <taxon>Sar</taxon>
        <taxon>Stramenopiles</taxon>
        <taxon>Ochrophyta</taxon>
        <taxon>Bacillariophyta</taxon>
        <taxon>Coscinodiscophyceae</taxon>
        <taxon>Thalassiosirophycidae</taxon>
        <taxon>Stephanodiscales</taxon>
        <taxon>Stephanodiscaceae</taxon>
        <taxon>Cyclotella</taxon>
    </lineage>
</organism>
<protein>
    <submittedName>
        <fullName evidence="3">Uncharacterized protein</fullName>
    </submittedName>
</protein>
<sequence length="186" mass="21167">MPPSSNLDLTGRASEDEPTTVPPSTRSRNNQRTTTTPLNPLQSLLGPHLPNPLDLYQQFTPLSLLQLPFVLLIYILLQLPLHYNSITATADTIHTLTEVEWQARVRSVNRMERELKYIEREVTRQKREQGGLKGEVEGLRVRLGKIRERRERREEWVRRMEMERVAGGGNGGSSDSAVGVCGKKDR</sequence>
<dbReference type="AlphaFoldDB" id="A0ABD3QQW0"/>
<comment type="caution">
    <text evidence="3">The sequence shown here is derived from an EMBL/GenBank/DDBJ whole genome shotgun (WGS) entry which is preliminary data.</text>
</comment>